<dbReference type="OrthoDB" id="7961137at2"/>
<dbReference type="AlphaFoldDB" id="A0A397PJW7"/>
<comment type="caution">
    <text evidence="1">The sequence shown here is derived from an EMBL/GenBank/DDBJ whole genome shotgun (WGS) entry which is preliminary data.</text>
</comment>
<dbReference type="Gene3D" id="3.90.1720.10">
    <property type="entry name" value="endopeptidase domain like (from Nostoc punctiforme)"/>
    <property type="match status" value="1"/>
</dbReference>
<dbReference type="Proteomes" id="UP000266273">
    <property type="component" value="Unassembled WGS sequence"/>
</dbReference>
<proteinExistence type="predicted"/>
<evidence type="ECO:0000313" key="1">
    <source>
        <dbReference type="EMBL" id="RIA47555.1"/>
    </source>
</evidence>
<dbReference type="SUPFAM" id="SSF54001">
    <property type="entry name" value="Cysteine proteinases"/>
    <property type="match status" value="1"/>
</dbReference>
<dbReference type="InterPro" id="IPR038765">
    <property type="entry name" value="Papain-like_cys_pep_sf"/>
</dbReference>
<gene>
    <name evidence="1" type="ORF">BXY53_2109</name>
</gene>
<protein>
    <submittedName>
        <fullName evidence="1">Uncharacterized protein</fullName>
    </submittedName>
</protein>
<name>A0A397PJW7_9HYPH</name>
<keyword evidence="2" id="KW-1185">Reference proteome</keyword>
<organism evidence="1 2">
    <name type="scientific">Dichotomicrobium thermohalophilum</name>
    <dbReference type="NCBI Taxonomy" id="933063"/>
    <lineage>
        <taxon>Bacteria</taxon>
        <taxon>Pseudomonadati</taxon>
        <taxon>Pseudomonadota</taxon>
        <taxon>Alphaproteobacteria</taxon>
        <taxon>Hyphomicrobiales</taxon>
        <taxon>Hyphomicrobiaceae</taxon>
        <taxon>Dichotomicrobium</taxon>
    </lineage>
</organism>
<accession>A0A397PJW7</accession>
<reference evidence="1 2" key="1">
    <citation type="submission" date="2018-08" db="EMBL/GenBank/DDBJ databases">
        <title>Genomic Encyclopedia of Archaeal and Bacterial Type Strains, Phase II (KMG-II): from individual species to whole genera.</title>
        <authorList>
            <person name="Goeker M."/>
        </authorList>
    </citation>
    <scope>NUCLEOTIDE SEQUENCE [LARGE SCALE GENOMIC DNA]</scope>
    <source>
        <strain evidence="1 2">DSM 5002</strain>
    </source>
</reference>
<evidence type="ECO:0000313" key="2">
    <source>
        <dbReference type="Proteomes" id="UP000266273"/>
    </source>
</evidence>
<sequence length="341" mass="38068">MSRRSQGRPTVVNPIFKKSVGDVMHEAAEARRTRGPADALAPEAETAAEVLRPVEAPPAPDPADAAEWPMPVEQFRNGNFLHCGDVVLTSRMGSFFSFLSRKIDSSDFAHTALVFATKRSEIGLDDSYVIETTFGGVELGAFGEFVAPAKVYSDTGRPPEYIVGIKRLEQPWATPQVRAMVSGRMLRFLDIDDYDFSMLAALASRNTRFWFRLRSFLFGRAPSLGEYLRRGGFSPAEFICSGFVQFAFIDMVREAVERGHIPSEMAEEAWRNVVFAPWVDDKTTMEDLMGVRPLELAKTDQLGWKYLVYGGMVHRVDSTEQVDALLKRIRNQAKERAAAAA</sequence>
<dbReference type="RefSeq" id="WP_119061932.1">
    <property type="nucleotide sequence ID" value="NZ_QXDF01000002.1"/>
</dbReference>
<dbReference type="EMBL" id="QXDF01000002">
    <property type="protein sequence ID" value="RIA47555.1"/>
    <property type="molecule type" value="Genomic_DNA"/>
</dbReference>